<evidence type="ECO:0000256" key="2">
    <source>
        <dbReference type="ARBA" id="ARBA00023125"/>
    </source>
</evidence>
<dbReference type="InterPro" id="IPR001647">
    <property type="entry name" value="HTH_TetR"/>
</dbReference>
<dbReference type="PANTHER" id="PTHR43479">
    <property type="entry name" value="ACREF/ENVCD OPERON REPRESSOR-RELATED"/>
    <property type="match status" value="1"/>
</dbReference>
<name>A0A3M7TWL5_9BACI</name>
<keyword evidence="2 3" id="KW-0238">DNA-binding</keyword>
<feature type="DNA-binding region" description="H-T-H motif" evidence="3">
    <location>
        <begin position="32"/>
        <end position="51"/>
    </location>
</feature>
<dbReference type="PROSITE" id="PS50977">
    <property type="entry name" value="HTH_TETR_2"/>
    <property type="match status" value="1"/>
</dbReference>
<dbReference type="InterPro" id="IPR050624">
    <property type="entry name" value="HTH-type_Tx_Regulator"/>
</dbReference>
<keyword evidence="1" id="KW-0678">Repressor</keyword>
<evidence type="ECO:0000256" key="1">
    <source>
        <dbReference type="ARBA" id="ARBA00022491"/>
    </source>
</evidence>
<dbReference type="EMBL" id="RHIB01000001">
    <property type="protein sequence ID" value="RNA70007.1"/>
    <property type="molecule type" value="Genomic_DNA"/>
</dbReference>
<organism evidence="5 6">
    <name type="scientific">Alteribacter keqinensis</name>
    <dbReference type="NCBI Taxonomy" id="2483800"/>
    <lineage>
        <taxon>Bacteria</taxon>
        <taxon>Bacillati</taxon>
        <taxon>Bacillota</taxon>
        <taxon>Bacilli</taxon>
        <taxon>Bacillales</taxon>
        <taxon>Bacillaceae</taxon>
        <taxon>Alteribacter</taxon>
    </lineage>
</organism>
<dbReference type="SUPFAM" id="SSF46689">
    <property type="entry name" value="Homeodomain-like"/>
    <property type="match status" value="1"/>
</dbReference>
<sequence length="196" mass="23328">MDGFQQRREQKKHAILETATTLFMKHGIQKVPVSEIAKKAGVSQVTIYNYFDNKHTLVHACFLYYVDQALLEFERIVESDMPFPDKIKQIIFNKKETSQINEEFYHYLMKEYTSGETNYIEKIYVEKAVPYFTQLFEEGKKLGYIDPNLSQEAILFYIKMFKDTMQQEEVYKRVLPLTEDITNIFFYGLFGKREND</sequence>
<reference evidence="5 6" key="1">
    <citation type="submission" date="2018-10" db="EMBL/GenBank/DDBJ databases">
        <title>Bacillus Keqinensis sp. nov., a moderately halophilic bacterium isolated from a saline-alkaline lake.</title>
        <authorList>
            <person name="Wang H."/>
        </authorList>
    </citation>
    <scope>NUCLEOTIDE SEQUENCE [LARGE SCALE GENOMIC DNA]</scope>
    <source>
        <strain evidence="5 6">KQ-3</strain>
    </source>
</reference>
<dbReference type="PRINTS" id="PR00455">
    <property type="entry name" value="HTHTETR"/>
</dbReference>
<dbReference type="Gene3D" id="1.10.357.10">
    <property type="entry name" value="Tetracycline Repressor, domain 2"/>
    <property type="match status" value="1"/>
</dbReference>
<dbReference type="OrthoDB" id="113732at2"/>
<gene>
    <name evidence="5" type="ORF">EBO34_08775</name>
</gene>
<dbReference type="Pfam" id="PF00440">
    <property type="entry name" value="TetR_N"/>
    <property type="match status" value="1"/>
</dbReference>
<evidence type="ECO:0000313" key="5">
    <source>
        <dbReference type="EMBL" id="RNA70007.1"/>
    </source>
</evidence>
<protein>
    <submittedName>
        <fullName evidence="5">TetR/AcrR family transcriptional regulator</fullName>
    </submittedName>
</protein>
<accession>A0A3M7TWL5</accession>
<dbReference type="AlphaFoldDB" id="A0A3M7TWL5"/>
<evidence type="ECO:0000313" key="6">
    <source>
        <dbReference type="Proteomes" id="UP000278746"/>
    </source>
</evidence>
<dbReference type="RefSeq" id="WP_122897519.1">
    <property type="nucleotide sequence ID" value="NZ_RHIB01000001.1"/>
</dbReference>
<dbReference type="PANTHER" id="PTHR43479:SF21">
    <property type="entry name" value="TRANSCRIPTIONAL REGULATOR, TETR FAMILY"/>
    <property type="match status" value="1"/>
</dbReference>
<comment type="caution">
    <text evidence="5">The sequence shown here is derived from an EMBL/GenBank/DDBJ whole genome shotgun (WGS) entry which is preliminary data.</text>
</comment>
<evidence type="ECO:0000256" key="3">
    <source>
        <dbReference type="PROSITE-ProRule" id="PRU00335"/>
    </source>
</evidence>
<dbReference type="Proteomes" id="UP000278746">
    <property type="component" value="Unassembled WGS sequence"/>
</dbReference>
<dbReference type="GO" id="GO:0003677">
    <property type="term" value="F:DNA binding"/>
    <property type="evidence" value="ECO:0007669"/>
    <property type="project" value="UniProtKB-UniRule"/>
</dbReference>
<feature type="domain" description="HTH tetR-type" evidence="4">
    <location>
        <begin position="9"/>
        <end position="69"/>
    </location>
</feature>
<evidence type="ECO:0000259" key="4">
    <source>
        <dbReference type="PROSITE" id="PS50977"/>
    </source>
</evidence>
<keyword evidence="6" id="KW-1185">Reference proteome</keyword>
<dbReference type="InterPro" id="IPR009057">
    <property type="entry name" value="Homeodomain-like_sf"/>
</dbReference>
<proteinExistence type="predicted"/>